<dbReference type="EMBL" id="JAFBBU010000001">
    <property type="protein sequence ID" value="MBM7471894.1"/>
    <property type="molecule type" value="Genomic_DNA"/>
</dbReference>
<proteinExistence type="predicted"/>
<protein>
    <recommendedName>
        <fullName evidence="1">DUF1653 domain-containing protein</fullName>
    </recommendedName>
</protein>
<gene>
    <name evidence="2" type="ORF">JOE66_001528</name>
</gene>
<organism evidence="2 3">
    <name type="scientific">Subtercola frigoramans</name>
    <dbReference type="NCBI Taxonomy" id="120298"/>
    <lineage>
        <taxon>Bacteria</taxon>
        <taxon>Bacillati</taxon>
        <taxon>Actinomycetota</taxon>
        <taxon>Actinomycetes</taxon>
        <taxon>Micrococcales</taxon>
        <taxon>Microbacteriaceae</taxon>
        <taxon>Subtercola</taxon>
    </lineage>
</organism>
<dbReference type="RefSeq" id="WP_205108208.1">
    <property type="nucleotide sequence ID" value="NZ_BAAAHT010000013.1"/>
</dbReference>
<feature type="domain" description="DUF1653" evidence="1">
    <location>
        <begin position="7"/>
        <end position="66"/>
    </location>
</feature>
<keyword evidence="3" id="KW-1185">Reference proteome</keyword>
<dbReference type="Proteomes" id="UP000776164">
    <property type="component" value="Unassembled WGS sequence"/>
</dbReference>
<reference evidence="2 3" key="1">
    <citation type="submission" date="2021-01" db="EMBL/GenBank/DDBJ databases">
        <title>Sequencing the genomes of 1000 actinobacteria strains.</title>
        <authorList>
            <person name="Klenk H.-P."/>
        </authorList>
    </citation>
    <scope>NUCLEOTIDE SEQUENCE [LARGE SCALE GENOMIC DNA]</scope>
    <source>
        <strain evidence="2 3">DSM 13057</strain>
    </source>
</reference>
<dbReference type="InterPro" id="IPR023387">
    <property type="entry name" value="DUF1653-like_dom"/>
</dbReference>
<dbReference type="Pfam" id="PF07866">
    <property type="entry name" value="DUF1653"/>
    <property type="match status" value="1"/>
</dbReference>
<comment type="caution">
    <text evidence="2">The sequence shown here is derived from an EMBL/GenBank/DDBJ whole genome shotgun (WGS) entry which is preliminary data.</text>
</comment>
<dbReference type="InterPro" id="IPR037135">
    <property type="entry name" value="DUF1653-like_dom_sf"/>
</dbReference>
<evidence type="ECO:0000259" key="1">
    <source>
        <dbReference type="Pfam" id="PF07866"/>
    </source>
</evidence>
<evidence type="ECO:0000313" key="2">
    <source>
        <dbReference type="EMBL" id="MBM7471894.1"/>
    </source>
</evidence>
<dbReference type="Gene3D" id="2.30.30.320">
    <property type="entry name" value="DUF1653-like domain"/>
    <property type="match status" value="1"/>
</dbReference>
<sequence>MSAFRIGLYRHFKGNLYEAIGTVLDSETEVEMVLYRPVGGAQLWVRSRSMFEETVNRDGVTQPRFAAVDVP</sequence>
<accession>A0ABS2L4D8</accession>
<evidence type="ECO:0000313" key="3">
    <source>
        <dbReference type="Proteomes" id="UP000776164"/>
    </source>
</evidence>
<name>A0ABS2L4D8_9MICO</name>